<feature type="binding site" evidence="8">
    <location>
        <position position="204"/>
    </location>
    <ligand>
        <name>a protein</name>
        <dbReference type="ChEBI" id="CHEBI:16541"/>
    </ligand>
    <ligandPart>
        <name>C-terminal Xaa-(2S)-2-hydroxyglycine residue</name>
        <dbReference type="ChEBI" id="CHEBI:142768"/>
    </ligandPart>
</feature>
<evidence type="ECO:0000256" key="4">
    <source>
        <dbReference type="ARBA" id="ARBA00022737"/>
    </source>
</evidence>
<dbReference type="CDD" id="cd14958">
    <property type="entry name" value="NHL_PAL_like"/>
    <property type="match status" value="1"/>
</dbReference>
<feature type="binding site" evidence="9">
    <location>
        <position position="355"/>
    </location>
    <ligand>
        <name>Ca(2+)</name>
        <dbReference type="ChEBI" id="CHEBI:29108"/>
        <note>structural</note>
    </ligand>
</feature>
<dbReference type="GO" id="GO:0005576">
    <property type="term" value="C:extracellular region"/>
    <property type="evidence" value="ECO:0007669"/>
    <property type="project" value="TreeGrafter"/>
</dbReference>
<evidence type="ECO:0000256" key="2">
    <source>
        <dbReference type="ARBA" id="ARBA00022723"/>
    </source>
</evidence>
<dbReference type="PANTHER" id="PTHR10680">
    <property type="entry name" value="PEPTIDYL-GLYCINE ALPHA-AMIDATING MONOOXYGENASE"/>
    <property type="match status" value="1"/>
</dbReference>
<accession>A0AAN9C3H6</accession>
<evidence type="ECO:0000256" key="6">
    <source>
        <dbReference type="ARBA" id="ARBA00023180"/>
    </source>
</evidence>
<dbReference type="PROSITE" id="PS51125">
    <property type="entry name" value="NHL"/>
    <property type="match status" value="2"/>
</dbReference>
<dbReference type="Proteomes" id="UP001374579">
    <property type="component" value="Unassembled WGS sequence"/>
</dbReference>
<dbReference type="SUPFAM" id="SSF101898">
    <property type="entry name" value="NHL repeat"/>
    <property type="match status" value="1"/>
</dbReference>
<keyword evidence="6" id="KW-0325">Glycoprotein</keyword>
<evidence type="ECO:0000256" key="10">
    <source>
        <dbReference type="PIRSR" id="PIRSR600720-3"/>
    </source>
</evidence>
<feature type="binding site" evidence="9">
    <location>
        <position position="241"/>
    </location>
    <ligand>
        <name>Zn(2+)</name>
        <dbReference type="ChEBI" id="CHEBI:29105"/>
        <note>catalytic</note>
    </ligand>
</feature>
<dbReference type="GO" id="GO:0046872">
    <property type="term" value="F:metal ion binding"/>
    <property type="evidence" value="ECO:0007669"/>
    <property type="project" value="UniProtKB-KW"/>
</dbReference>
<keyword evidence="3 12" id="KW-0732">Signal</keyword>
<feature type="binding site" evidence="9">
    <location>
        <position position="71"/>
    </location>
    <ligand>
        <name>Ca(2+)</name>
        <dbReference type="ChEBI" id="CHEBI:29108"/>
        <note>structural</note>
    </ligand>
</feature>
<feature type="signal peptide" evidence="12">
    <location>
        <begin position="1"/>
        <end position="18"/>
    </location>
</feature>
<dbReference type="Gene3D" id="2.120.10.30">
    <property type="entry name" value="TolB, C-terminal domain"/>
    <property type="match status" value="1"/>
</dbReference>
<organism evidence="13 14">
    <name type="scientific">Littorina saxatilis</name>
    <dbReference type="NCBI Taxonomy" id="31220"/>
    <lineage>
        <taxon>Eukaryota</taxon>
        <taxon>Metazoa</taxon>
        <taxon>Spiralia</taxon>
        <taxon>Lophotrochozoa</taxon>
        <taxon>Mollusca</taxon>
        <taxon>Gastropoda</taxon>
        <taxon>Caenogastropoda</taxon>
        <taxon>Littorinimorpha</taxon>
        <taxon>Littorinoidea</taxon>
        <taxon>Littorinidae</taxon>
        <taxon>Littorina</taxon>
    </lineage>
</organism>
<evidence type="ECO:0000256" key="1">
    <source>
        <dbReference type="ARBA" id="ARBA00012343"/>
    </source>
</evidence>
<comment type="cofactor">
    <cofactor evidence="9">
        <name>Zn(2+)</name>
        <dbReference type="ChEBI" id="CHEBI:29105"/>
    </cofactor>
    <text evidence="9">Binds one Zn(2+) ion per subunit.</text>
</comment>
<evidence type="ECO:0000313" key="14">
    <source>
        <dbReference type="Proteomes" id="UP001374579"/>
    </source>
</evidence>
<feature type="repeat" description="NHL" evidence="11">
    <location>
        <begin position="122"/>
        <end position="163"/>
    </location>
</feature>
<evidence type="ECO:0000256" key="11">
    <source>
        <dbReference type="PROSITE-ProRule" id="PRU00504"/>
    </source>
</evidence>
<evidence type="ECO:0000256" key="8">
    <source>
        <dbReference type="PIRSR" id="PIRSR600720-1"/>
    </source>
</evidence>
<feature type="binding site" evidence="9">
    <location>
        <position position="139"/>
    </location>
    <ligand>
        <name>Ca(2+)</name>
        <dbReference type="ChEBI" id="CHEBI:29108"/>
        <note>structural</note>
    </ligand>
</feature>
<feature type="disulfide bond" evidence="10">
    <location>
        <begin position="253"/>
        <end position="264"/>
    </location>
</feature>
<evidence type="ECO:0000313" key="13">
    <source>
        <dbReference type="EMBL" id="KAK7116721.1"/>
    </source>
</evidence>
<dbReference type="Pfam" id="PF01436">
    <property type="entry name" value="NHL"/>
    <property type="match status" value="2"/>
</dbReference>
<dbReference type="PRINTS" id="PR00790">
    <property type="entry name" value="PAMONOXGNASE"/>
</dbReference>
<dbReference type="GO" id="GO:0016020">
    <property type="term" value="C:membrane"/>
    <property type="evidence" value="ECO:0007669"/>
    <property type="project" value="InterPro"/>
</dbReference>
<evidence type="ECO:0000256" key="7">
    <source>
        <dbReference type="ARBA" id="ARBA00023239"/>
    </source>
</evidence>
<feature type="binding site" evidence="9">
    <location>
        <position position="354"/>
    </location>
    <ligand>
        <name>Zn(2+)</name>
        <dbReference type="ChEBI" id="CHEBI:29105"/>
        <note>catalytic</note>
    </ligand>
</feature>
<dbReference type="EMBL" id="JBAMIC010000001">
    <property type="protein sequence ID" value="KAK7116721.1"/>
    <property type="molecule type" value="Genomic_DNA"/>
</dbReference>
<feature type="binding site" evidence="8">
    <location>
        <position position="257"/>
    </location>
    <ligand>
        <name>a protein</name>
        <dbReference type="ChEBI" id="CHEBI:16541"/>
    </ligand>
    <ligandPart>
        <name>C-terminal Xaa-(2S)-2-hydroxyglycine residue</name>
        <dbReference type="ChEBI" id="CHEBI:142768"/>
    </ligandPart>
</feature>
<keyword evidence="14" id="KW-1185">Reference proteome</keyword>
<keyword evidence="7" id="KW-0456">Lyase</keyword>
<protein>
    <recommendedName>
        <fullName evidence="1">peptidylamidoglycolate lyase</fullName>
        <ecNumber evidence="1">4.3.2.5</ecNumber>
    </recommendedName>
</protein>
<dbReference type="PANTHER" id="PTHR10680:SF36">
    <property type="entry name" value="PEPTIDYL-ALPHA-HYDROXYGLYCINE ALPHA-AMIDATING LYASE 1"/>
    <property type="match status" value="1"/>
</dbReference>
<feature type="repeat" description="NHL" evidence="11">
    <location>
        <begin position="176"/>
        <end position="215"/>
    </location>
</feature>
<dbReference type="GO" id="GO:0004598">
    <property type="term" value="F:peptidylamidoglycolate lyase activity"/>
    <property type="evidence" value="ECO:0007669"/>
    <property type="project" value="UniProtKB-EC"/>
</dbReference>
<feature type="chain" id="PRO_5042887098" description="peptidylamidoglycolate lyase" evidence="12">
    <location>
        <begin position="19"/>
        <end position="388"/>
    </location>
</feature>
<dbReference type="GO" id="GO:0006518">
    <property type="term" value="P:peptide metabolic process"/>
    <property type="evidence" value="ECO:0007669"/>
    <property type="project" value="InterPro"/>
</dbReference>
<evidence type="ECO:0000256" key="12">
    <source>
        <dbReference type="SAM" id="SignalP"/>
    </source>
</evidence>
<proteinExistence type="predicted"/>
<evidence type="ECO:0000256" key="9">
    <source>
        <dbReference type="PIRSR" id="PIRSR600720-2"/>
    </source>
</evidence>
<keyword evidence="9" id="KW-0862">Zinc</keyword>
<dbReference type="InterPro" id="IPR001258">
    <property type="entry name" value="NHL_repeat"/>
</dbReference>
<sequence length="388" mass="42371">MAALLVVCVTMLAMVSKGLTVPAGARQGRDRLTAEFLTDYLNQQQRLPVQGPVEVPNWPRHDLELGEVAGVDVMPNGDVMIFHRGERSWEADTFDDLTNALPESKRINITRSTLVRLRANSGQVVDSFGANKFYVPHGLTIDKKGNLWLTDVGTDQIFRIPSGQTEPDLVLGEKFVPGNDDTHFCKPTDVAVADNGDFFVADGYCNSRVLKFSSDGALLGKFGMDTRGVGVDSPYSMNVPHSLALIEDLDILCVADRENQRVLCYNAGLGDTKFGQFNRTLVPGGEIGQVYGLAYDPNAAVMYVAALLSQMPVMNRGFSYSPARAFTYDLEGNYLGGWGYISPSEAETGPSIPHDIAVSPNGNDVYIADVLQHAVHKFTEPQNKNYLA</sequence>
<dbReference type="InterPro" id="IPR011042">
    <property type="entry name" value="6-blade_b-propeller_TolB-like"/>
</dbReference>
<dbReference type="InterPro" id="IPR000720">
    <property type="entry name" value="PHM/PAL"/>
</dbReference>
<reference evidence="13 14" key="1">
    <citation type="submission" date="2024-02" db="EMBL/GenBank/DDBJ databases">
        <title>Chromosome-scale genome assembly of the rough periwinkle Littorina saxatilis.</title>
        <authorList>
            <person name="De Jode A."/>
            <person name="Faria R."/>
            <person name="Formenti G."/>
            <person name="Sims Y."/>
            <person name="Smith T.P."/>
            <person name="Tracey A."/>
            <person name="Wood J.M.D."/>
            <person name="Zagrodzka Z.B."/>
            <person name="Johannesson K."/>
            <person name="Butlin R.K."/>
            <person name="Leder E.H."/>
        </authorList>
    </citation>
    <scope>NUCLEOTIDE SEQUENCE [LARGE SCALE GENOMIC DNA]</scope>
    <source>
        <strain evidence="13">Snail1</strain>
        <tissue evidence="13">Muscle</tissue>
    </source>
</reference>
<feature type="binding site" evidence="8">
    <location>
        <position position="84"/>
    </location>
    <ligand>
        <name>a protein</name>
        <dbReference type="ChEBI" id="CHEBI:16541"/>
    </ligand>
    <ligandPart>
        <name>C-terminal Xaa-(2S)-2-hydroxyglycine residue</name>
        <dbReference type="ChEBI" id="CHEBI:142768"/>
    </ligandPart>
</feature>
<feature type="binding site" evidence="9">
    <location>
        <position position="137"/>
    </location>
    <ligand>
        <name>Zn(2+)</name>
        <dbReference type="ChEBI" id="CHEBI:29105"/>
        <note>catalytic</note>
    </ligand>
</feature>
<dbReference type="AlphaFoldDB" id="A0AAN9C3H6"/>
<evidence type="ECO:0000256" key="5">
    <source>
        <dbReference type="ARBA" id="ARBA00023157"/>
    </source>
</evidence>
<feature type="disulfide bond" evidence="10">
    <location>
        <begin position="185"/>
        <end position="205"/>
    </location>
</feature>
<name>A0AAN9C3H6_9CAEN</name>
<keyword evidence="5 10" id="KW-1015">Disulfide bond</keyword>
<comment type="caution">
    <text evidence="13">The sequence shown here is derived from an EMBL/GenBank/DDBJ whole genome shotgun (WGS) entry which is preliminary data.</text>
</comment>
<keyword evidence="9" id="KW-0106">Calcium</keyword>
<gene>
    <name evidence="13" type="ORF">V1264_002352</name>
</gene>
<dbReference type="EC" id="4.3.2.5" evidence="1"/>
<keyword evidence="2 9" id="KW-0479">Metal-binding</keyword>
<evidence type="ECO:0000256" key="3">
    <source>
        <dbReference type="ARBA" id="ARBA00022729"/>
    </source>
</evidence>
<keyword evidence="4" id="KW-0677">Repeat</keyword>